<dbReference type="RefSeq" id="WP_317743655.1">
    <property type="nucleotide sequence ID" value="NZ_JAWLUP010000254.1"/>
</dbReference>
<evidence type="ECO:0000313" key="2">
    <source>
        <dbReference type="EMBL" id="MDV7268956.1"/>
    </source>
</evidence>
<gene>
    <name evidence="2" type="ORF">R4315_31045</name>
</gene>
<accession>A0AAE5A9X2</accession>
<sequence>MSDERSRMMALAERWYRFGGGNPEDIMVEFGITEAVFFARLRQLLACSPELMSHPISQAIDDVAAGRLSAIGSGHSQGAQPIDRRPEAKSA</sequence>
<reference evidence="2" key="1">
    <citation type="submission" date="2023-10" db="EMBL/GenBank/DDBJ databases">
        <title>Development of a sustainable strategy for remediation of hydrocarbon-contaminated territories based on the waste exchange concept.</title>
        <authorList>
            <person name="Krivoruchko A."/>
        </authorList>
    </citation>
    <scope>NUCLEOTIDE SEQUENCE</scope>
    <source>
        <strain evidence="2">IEGM 68</strain>
    </source>
</reference>
<protein>
    <recommendedName>
        <fullName evidence="4">DUF3263 domain-containing protein</fullName>
    </recommendedName>
</protein>
<comment type="caution">
    <text evidence="2">The sequence shown here is derived from an EMBL/GenBank/DDBJ whole genome shotgun (WGS) entry which is preliminary data.</text>
</comment>
<evidence type="ECO:0000313" key="3">
    <source>
        <dbReference type="Proteomes" id="UP001185863"/>
    </source>
</evidence>
<dbReference type="Proteomes" id="UP001185863">
    <property type="component" value="Unassembled WGS sequence"/>
</dbReference>
<feature type="region of interest" description="Disordered" evidence="1">
    <location>
        <begin position="71"/>
        <end position="91"/>
    </location>
</feature>
<name>A0AAE5A9X2_9NOCA</name>
<organism evidence="2 3">
    <name type="scientific">Rhodococcus oxybenzonivorans</name>
    <dbReference type="NCBI Taxonomy" id="1990687"/>
    <lineage>
        <taxon>Bacteria</taxon>
        <taxon>Bacillati</taxon>
        <taxon>Actinomycetota</taxon>
        <taxon>Actinomycetes</taxon>
        <taxon>Mycobacteriales</taxon>
        <taxon>Nocardiaceae</taxon>
        <taxon>Rhodococcus</taxon>
    </lineage>
</organism>
<evidence type="ECO:0000256" key="1">
    <source>
        <dbReference type="SAM" id="MobiDB-lite"/>
    </source>
</evidence>
<evidence type="ECO:0008006" key="4">
    <source>
        <dbReference type="Google" id="ProtNLM"/>
    </source>
</evidence>
<feature type="compositionally biased region" description="Basic and acidic residues" evidence="1">
    <location>
        <begin position="82"/>
        <end position="91"/>
    </location>
</feature>
<dbReference type="AlphaFoldDB" id="A0AAE5A9X2"/>
<dbReference type="EMBL" id="JAWLUP010000254">
    <property type="protein sequence ID" value="MDV7268956.1"/>
    <property type="molecule type" value="Genomic_DNA"/>
</dbReference>
<proteinExistence type="predicted"/>